<keyword evidence="6 7" id="KW-0472">Membrane</keyword>
<dbReference type="NCBIfam" id="TIGR00427">
    <property type="entry name" value="NAAT family transporter"/>
    <property type="match status" value="1"/>
</dbReference>
<feature type="transmembrane region" description="Helical" evidence="7">
    <location>
        <begin position="105"/>
        <end position="129"/>
    </location>
</feature>
<dbReference type="PANTHER" id="PTHR33508">
    <property type="entry name" value="UPF0056 MEMBRANE PROTEIN YHCE"/>
    <property type="match status" value="1"/>
</dbReference>
<name>A0A7V2F850_RHOMR</name>
<organism evidence="8">
    <name type="scientific">Rhodothermus marinus</name>
    <name type="common">Rhodothermus obamensis</name>
    <dbReference type="NCBI Taxonomy" id="29549"/>
    <lineage>
        <taxon>Bacteria</taxon>
        <taxon>Pseudomonadati</taxon>
        <taxon>Rhodothermota</taxon>
        <taxon>Rhodothermia</taxon>
        <taxon>Rhodothermales</taxon>
        <taxon>Rhodothermaceae</taxon>
        <taxon>Rhodothermus</taxon>
    </lineage>
</organism>
<dbReference type="AlphaFoldDB" id="A0A7V2F850"/>
<dbReference type="PANTHER" id="PTHR33508:SF1">
    <property type="entry name" value="UPF0056 MEMBRANE PROTEIN YHCE"/>
    <property type="match status" value="1"/>
</dbReference>
<comment type="similarity">
    <text evidence="2 7">Belongs to the UPF0056 (MarC) family.</text>
</comment>
<dbReference type="EMBL" id="DSGB01000006">
    <property type="protein sequence ID" value="HER96950.1"/>
    <property type="molecule type" value="Genomic_DNA"/>
</dbReference>
<keyword evidence="4 7" id="KW-0812">Transmembrane</keyword>
<protein>
    <recommendedName>
        <fullName evidence="7">UPF0056 membrane protein</fullName>
    </recommendedName>
</protein>
<comment type="caution">
    <text evidence="8">The sequence shown here is derived from an EMBL/GenBank/DDBJ whole genome shotgun (WGS) entry which is preliminary data.</text>
</comment>
<sequence length="198" mass="21012">MNAYIEAFLPLFVAINLPGILPFFIALTEKLSAADRRRLLMRAVVTAFVVAVLILFAGQFIFQTLGITLNDLRVGGGLILLVLSITDLVFADYRRRNPSAEQDAADVGVVPLGIPLIVGPAAITTILVAQQTYGYLPTLVSLTANLLLVAVVFSIGPWLIRTLRPVAVRAIAKVASLFLAAIAVAMIRAGITGMLGGS</sequence>
<evidence type="ECO:0000256" key="2">
    <source>
        <dbReference type="ARBA" id="ARBA00009784"/>
    </source>
</evidence>
<keyword evidence="5 7" id="KW-1133">Transmembrane helix</keyword>
<feature type="transmembrane region" description="Helical" evidence="7">
    <location>
        <begin position="39"/>
        <end position="62"/>
    </location>
</feature>
<feature type="transmembrane region" description="Helical" evidence="7">
    <location>
        <begin position="135"/>
        <end position="159"/>
    </location>
</feature>
<proteinExistence type="inferred from homology"/>
<keyword evidence="3" id="KW-1003">Cell membrane</keyword>
<gene>
    <name evidence="8" type="ORF">ENO59_10660</name>
</gene>
<evidence type="ECO:0000256" key="5">
    <source>
        <dbReference type="ARBA" id="ARBA00022989"/>
    </source>
</evidence>
<evidence type="ECO:0000256" key="3">
    <source>
        <dbReference type="ARBA" id="ARBA00022475"/>
    </source>
</evidence>
<comment type="subcellular location">
    <subcellularLocation>
        <location evidence="1 7">Cell membrane</location>
        <topology evidence="1 7">Multi-pass membrane protein</topology>
    </subcellularLocation>
</comment>
<evidence type="ECO:0000256" key="7">
    <source>
        <dbReference type="RuleBase" id="RU362048"/>
    </source>
</evidence>
<dbReference type="GO" id="GO:0005886">
    <property type="term" value="C:plasma membrane"/>
    <property type="evidence" value="ECO:0007669"/>
    <property type="project" value="UniProtKB-SubCell"/>
</dbReference>
<feature type="transmembrane region" description="Helical" evidence="7">
    <location>
        <begin position="7"/>
        <end position="27"/>
    </location>
</feature>
<dbReference type="Pfam" id="PF01914">
    <property type="entry name" value="MarC"/>
    <property type="match status" value="1"/>
</dbReference>
<evidence type="ECO:0000256" key="1">
    <source>
        <dbReference type="ARBA" id="ARBA00004651"/>
    </source>
</evidence>
<evidence type="ECO:0000256" key="4">
    <source>
        <dbReference type="ARBA" id="ARBA00022692"/>
    </source>
</evidence>
<evidence type="ECO:0000313" key="8">
    <source>
        <dbReference type="EMBL" id="HER96950.1"/>
    </source>
</evidence>
<evidence type="ECO:0000256" key="6">
    <source>
        <dbReference type="ARBA" id="ARBA00023136"/>
    </source>
</evidence>
<feature type="transmembrane region" description="Helical" evidence="7">
    <location>
        <begin position="74"/>
        <end position="93"/>
    </location>
</feature>
<accession>A0A7V2F850</accession>
<reference evidence="8" key="1">
    <citation type="journal article" date="2020" name="mSystems">
        <title>Genome- and Community-Level Interaction Insights into Carbon Utilization and Element Cycling Functions of Hydrothermarchaeota in Hydrothermal Sediment.</title>
        <authorList>
            <person name="Zhou Z."/>
            <person name="Liu Y."/>
            <person name="Xu W."/>
            <person name="Pan J."/>
            <person name="Luo Z.H."/>
            <person name="Li M."/>
        </authorList>
    </citation>
    <scope>NUCLEOTIDE SEQUENCE [LARGE SCALE GENOMIC DNA]</scope>
    <source>
        <strain evidence="8">SpSt-143</strain>
    </source>
</reference>
<dbReference type="InterPro" id="IPR002771">
    <property type="entry name" value="Multi_antbiot-R_MarC"/>
</dbReference>
<feature type="transmembrane region" description="Helical" evidence="7">
    <location>
        <begin position="171"/>
        <end position="191"/>
    </location>
</feature>